<reference evidence="1 2" key="1">
    <citation type="submission" date="2021-04" db="EMBL/GenBank/DDBJ databases">
        <authorList>
            <person name="Bliznina A."/>
        </authorList>
    </citation>
    <scope>NUCLEOTIDE SEQUENCE [LARGE SCALE GENOMIC DNA]</scope>
</reference>
<protein>
    <submittedName>
        <fullName evidence="1">Oidioi.mRNA.OKI2018_I69.chr1.g1833.t1.cds</fullName>
    </submittedName>
</protein>
<evidence type="ECO:0000313" key="1">
    <source>
        <dbReference type="EMBL" id="CAG5105099.1"/>
    </source>
</evidence>
<gene>
    <name evidence="1" type="ORF">OKIOD_LOCUS10598</name>
</gene>
<organism evidence="1 2">
    <name type="scientific">Oikopleura dioica</name>
    <name type="common">Tunicate</name>
    <dbReference type="NCBI Taxonomy" id="34765"/>
    <lineage>
        <taxon>Eukaryota</taxon>
        <taxon>Metazoa</taxon>
        <taxon>Chordata</taxon>
        <taxon>Tunicata</taxon>
        <taxon>Appendicularia</taxon>
        <taxon>Copelata</taxon>
        <taxon>Oikopleuridae</taxon>
        <taxon>Oikopleura</taxon>
    </lineage>
</organism>
<proteinExistence type="predicted"/>
<accession>A0ABN7SU66</accession>
<sequence>MRDLLDQKTFGSDHEVTNPFSFIAHAKKYLDQHSVNFEEDESGNICCSSWMLGSERIPLFGLTIFKANGLLRRKSTDAKYRSVEKKFGTWDLSDLRVEELAKKSTS</sequence>
<dbReference type="Proteomes" id="UP001158576">
    <property type="component" value="Chromosome 1"/>
</dbReference>
<name>A0ABN7SU66_OIKDI</name>
<dbReference type="EMBL" id="OU015566">
    <property type="protein sequence ID" value="CAG5105099.1"/>
    <property type="molecule type" value="Genomic_DNA"/>
</dbReference>
<evidence type="ECO:0000313" key="2">
    <source>
        <dbReference type="Proteomes" id="UP001158576"/>
    </source>
</evidence>
<keyword evidence="2" id="KW-1185">Reference proteome</keyword>